<dbReference type="CDD" id="cd01741">
    <property type="entry name" value="GATase1_1"/>
    <property type="match status" value="1"/>
</dbReference>
<name>A0ABU3KA10_9BACT</name>
<dbReference type="InterPro" id="IPR017926">
    <property type="entry name" value="GATASE"/>
</dbReference>
<dbReference type="EMBL" id="JAQOUE010000001">
    <property type="protein sequence ID" value="MDT7043230.1"/>
    <property type="molecule type" value="Genomic_DNA"/>
</dbReference>
<dbReference type="InterPro" id="IPR029062">
    <property type="entry name" value="Class_I_gatase-like"/>
</dbReference>
<keyword evidence="2" id="KW-0315">Glutamine amidotransferase</keyword>
<gene>
    <name evidence="2" type="ORF">PPG34_12790</name>
</gene>
<comment type="caution">
    <text evidence="2">The sequence shown here is derived from an EMBL/GenBank/DDBJ whole genome shotgun (WGS) entry which is preliminary data.</text>
</comment>
<reference evidence="2 3" key="1">
    <citation type="journal article" date="2023" name="ISME J.">
        <title>Cultivation and genomic characterization of novel and ubiquitous marine nitrite-oxidizing bacteria from the Nitrospirales.</title>
        <authorList>
            <person name="Mueller A.J."/>
            <person name="Daebeler A."/>
            <person name="Herbold C.W."/>
            <person name="Kirkegaard R.H."/>
            <person name="Daims H."/>
        </authorList>
    </citation>
    <scope>NUCLEOTIDE SEQUENCE [LARGE SCALE GENOMIC DNA]</scope>
    <source>
        <strain evidence="2 3">EB</strain>
    </source>
</reference>
<evidence type="ECO:0000313" key="2">
    <source>
        <dbReference type="EMBL" id="MDT7043230.1"/>
    </source>
</evidence>
<dbReference type="InterPro" id="IPR044992">
    <property type="entry name" value="ChyE-like"/>
</dbReference>
<dbReference type="RefSeq" id="WP_313833756.1">
    <property type="nucleotide sequence ID" value="NZ_JAQOUE010000001.1"/>
</dbReference>
<dbReference type="Pfam" id="PF00117">
    <property type="entry name" value="GATase"/>
    <property type="match status" value="1"/>
</dbReference>
<dbReference type="SUPFAM" id="SSF52317">
    <property type="entry name" value="Class I glutamine amidotransferase-like"/>
    <property type="match status" value="1"/>
</dbReference>
<keyword evidence="3" id="KW-1185">Reference proteome</keyword>
<sequence>MKTAICLQHVPFEGPGKFQSCLERYGFSIKKILVPSEGIPQNFPDLLLIMGGPMSVNDPDPWIKKELEFIRRAIDSGIPVLGVCLGSQLMATALGGSVKPGARLEIGPTPIVLTVEEDIDPVFGAFPHTLEVFQWHGEGLTLPSGAILLASSEHFPVQAFRYGEHAYGLLFHLELEREGVEALCRECASDVQKVGTTTKALLEAASRVLPQSHELADRLIAHITTV</sequence>
<dbReference type="PANTHER" id="PTHR42695:SF5">
    <property type="entry name" value="GLUTAMINE AMIDOTRANSFERASE YLR126C-RELATED"/>
    <property type="match status" value="1"/>
</dbReference>
<dbReference type="Proteomes" id="UP001250932">
    <property type="component" value="Unassembled WGS sequence"/>
</dbReference>
<dbReference type="PROSITE" id="PS51273">
    <property type="entry name" value="GATASE_TYPE_1"/>
    <property type="match status" value="1"/>
</dbReference>
<evidence type="ECO:0000259" key="1">
    <source>
        <dbReference type="Pfam" id="PF00117"/>
    </source>
</evidence>
<proteinExistence type="predicted"/>
<accession>A0ABU3KA10</accession>
<dbReference type="PANTHER" id="PTHR42695">
    <property type="entry name" value="GLUTAMINE AMIDOTRANSFERASE YLR126C-RELATED"/>
    <property type="match status" value="1"/>
</dbReference>
<evidence type="ECO:0000313" key="3">
    <source>
        <dbReference type="Proteomes" id="UP001250932"/>
    </source>
</evidence>
<organism evidence="2 3">
    <name type="scientific">Candidatus Nitronereus thalassa</name>
    <dbReference type="NCBI Taxonomy" id="3020898"/>
    <lineage>
        <taxon>Bacteria</taxon>
        <taxon>Pseudomonadati</taxon>
        <taxon>Nitrospirota</taxon>
        <taxon>Nitrospiria</taxon>
        <taxon>Nitrospirales</taxon>
        <taxon>Nitrospiraceae</taxon>
        <taxon>Candidatus Nitronereus</taxon>
    </lineage>
</organism>
<feature type="domain" description="Glutamine amidotransferase" evidence="1">
    <location>
        <begin position="41"/>
        <end position="175"/>
    </location>
</feature>
<protein>
    <submittedName>
        <fullName evidence="2">Type 1 glutamine amidotransferase</fullName>
    </submittedName>
</protein>
<dbReference type="Gene3D" id="3.40.50.880">
    <property type="match status" value="1"/>
</dbReference>